<accession>A0A3P7NXW7</accession>
<keyword evidence="3" id="KW-1133">Transmembrane helix</keyword>
<organism evidence="4 5">
    <name type="scientific">Petrocella atlantisensis</name>
    <dbReference type="NCBI Taxonomy" id="2173034"/>
    <lineage>
        <taxon>Bacteria</taxon>
        <taxon>Bacillati</taxon>
        <taxon>Bacillota</taxon>
        <taxon>Clostridia</taxon>
        <taxon>Lachnospirales</taxon>
        <taxon>Vallitaleaceae</taxon>
        <taxon>Petrocella</taxon>
    </lineage>
</organism>
<name>A0A3P7NXW7_9FIRM</name>
<gene>
    <name evidence="4" type="ORF">PATL70BA_1914</name>
</gene>
<dbReference type="OrthoDB" id="9806575at2"/>
<evidence type="ECO:0000256" key="2">
    <source>
        <dbReference type="ARBA" id="ARBA00008404"/>
    </source>
</evidence>
<evidence type="ECO:0000313" key="5">
    <source>
        <dbReference type="Proteomes" id="UP000279029"/>
    </source>
</evidence>
<dbReference type="GO" id="GO:0015385">
    <property type="term" value="F:sodium:proton antiporter activity"/>
    <property type="evidence" value="ECO:0007669"/>
    <property type="project" value="TreeGrafter"/>
</dbReference>
<feature type="transmembrane region" description="Helical" evidence="3">
    <location>
        <begin position="41"/>
        <end position="61"/>
    </location>
</feature>
<protein>
    <submittedName>
        <fullName evidence="4">Cation:proton antiporter</fullName>
    </submittedName>
</protein>
<proteinExistence type="inferred from homology"/>
<dbReference type="PANTHER" id="PTHR34703:SF1">
    <property type="entry name" value="ANTIPORTER SUBUNIT MNHG2-RELATED"/>
    <property type="match status" value="1"/>
</dbReference>
<dbReference type="Pfam" id="PF03334">
    <property type="entry name" value="PhaG_MnhG_YufB"/>
    <property type="match status" value="1"/>
</dbReference>
<feature type="transmembrane region" description="Helical" evidence="3">
    <location>
        <begin position="67"/>
        <end position="90"/>
    </location>
</feature>
<dbReference type="NCBIfam" id="TIGR01300">
    <property type="entry name" value="CPA3_mnhG_phaG"/>
    <property type="match status" value="1"/>
</dbReference>
<dbReference type="AlphaFoldDB" id="A0A3P7NXW7"/>
<feature type="transmembrane region" description="Helical" evidence="3">
    <location>
        <begin position="6"/>
        <end position="29"/>
    </location>
</feature>
<keyword evidence="5" id="KW-1185">Reference proteome</keyword>
<dbReference type="InterPro" id="IPR005133">
    <property type="entry name" value="PhaG_MnhG_YufB"/>
</dbReference>
<dbReference type="EMBL" id="LR130778">
    <property type="protein sequence ID" value="VDN47805.1"/>
    <property type="molecule type" value="Genomic_DNA"/>
</dbReference>
<keyword evidence="3" id="KW-0812">Transmembrane</keyword>
<evidence type="ECO:0000256" key="1">
    <source>
        <dbReference type="ARBA" id="ARBA00004141"/>
    </source>
</evidence>
<sequence>MALHEILGMVFITIGILFIIIGIFGLYRYKDFYTRASVSSLIDSAGFLFISFGIILYKGISTFSLKIFFLILLTLLLNPLASHFTVRGAYLSGHRPRKEH</sequence>
<evidence type="ECO:0000256" key="3">
    <source>
        <dbReference type="SAM" id="Phobius"/>
    </source>
</evidence>
<dbReference type="PANTHER" id="PTHR34703">
    <property type="entry name" value="ANTIPORTER SUBUNIT MNHG2-RELATED"/>
    <property type="match status" value="1"/>
</dbReference>
<evidence type="ECO:0000313" key="4">
    <source>
        <dbReference type="EMBL" id="VDN47805.1"/>
    </source>
</evidence>
<comment type="similarity">
    <text evidence="2">Belongs to the CPA3 antiporters (TC 2.A.63) subunit G family.</text>
</comment>
<keyword evidence="3" id="KW-0472">Membrane</keyword>
<comment type="subcellular location">
    <subcellularLocation>
        <location evidence="1">Membrane</location>
        <topology evidence="1">Multi-pass membrane protein</topology>
    </subcellularLocation>
</comment>
<reference evidence="4 5" key="1">
    <citation type="submission" date="2018-09" db="EMBL/GenBank/DDBJ databases">
        <authorList>
            <person name="Postec A."/>
        </authorList>
    </citation>
    <scope>NUCLEOTIDE SEQUENCE [LARGE SCALE GENOMIC DNA]</scope>
    <source>
        <strain evidence="4">70B-A</strain>
    </source>
</reference>
<dbReference type="Proteomes" id="UP000279029">
    <property type="component" value="Chromosome"/>
</dbReference>
<dbReference type="RefSeq" id="WP_125137055.1">
    <property type="nucleotide sequence ID" value="NZ_LR130778.1"/>
</dbReference>
<dbReference type="KEGG" id="cbar:PATL70BA_1914"/>